<dbReference type="AlphaFoldDB" id="B6AG35"/>
<dbReference type="PANTHER" id="PTHR21248">
    <property type="entry name" value="CARDIOLIPIN SYNTHASE"/>
    <property type="match status" value="1"/>
</dbReference>
<dbReference type="EMBL" id="DS989732">
    <property type="protein sequence ID" value="EEA07176.1"/>
    <property type="molecule type" value="Genomic_DNA"/>
</dbReference>
<dbReference type="PROSITE" id="PS50035">
    <property type="entry name" value="PLD"/>
    <property type="match status" value="2"/>
</dbReference>
<dbReference type="GO" id="GO:0030572">
    <property type="term" value="F:phosphatidyltransferase activity"/>
    <property type="evidence" value="ECO:0007669"/>
    <property type="project" value="UniProtKB-ARBA"/>
</dbReference>
<dbReference type="InterPro" id="IPR025202">
    <property type="entry name" value="PLD-like_dom"/>
</dbReference>
<keyword evidence="3" id="KW-1185">Reference proteome</keyword>
<dbReference type="STRING" id="441375.B6AG35"/>
<dbReference type="GO" id="GO:0032049">
    <property type="term" value="P:cardiolipin biosynthetic process"/>
    <property type="evidence" value="ECO:0007669"/>
    <property type="project" value="UniProtKB-ARBA"/>
</dbReference>
<dbReference type="GeneID" id="6996643"/>
<dbReference type="RefSeq" id="XP_002141525.1">
    <property type="nucleotide sequence ID" value="XM_002141489.1"/>
</dbReference>
<feature type="domain" description="PLD phosphodiesterase" evidence="1">
    <location>
        <begin position="161"/>
        <end position="187"/>
    </location>
</feature>
<reference evidence="2" key="1">
    <citation type="submission" date="2008-06" db="EMBL/GenBank/DDBJ databases">
        <authorList>
            <person name="Lorenzi H."/>
            <person name="Inman J."/>
            <person name="Miller J."/>
            <person name="Schobel S."/>
            <person name="Amedeo P."/>
            <person name="Caler E.V."/>
            <person name="da Silva J."/>
        </authorList>
    </citation>
    <scope>NUCLEOTIDE SEQUENCE [LARGE SCALE GENOMIC DNA]</scope>
    <source>
        <strain evidence="2">RN66</strain>
    </source>
</reference>
<feature type="domain" description="PLD phosphodiesterase" evidence="1">
    <location>
        <begin position="380"/>
        <end position="402"/>
    </location>
</feature>
<dbReference type="SMART" id="SM00155">
    <property type="entry name" value="PLDc"/>
    <property type="match status" value="2"/>
</dbReference>
<evidence type="ECO:0000259" key="1">
    <source>
        <dbReference type="PROSITE" id="PS50035"/>
    </source>
</evidence>
<dbReference type="CDD" id="cd09110">
    <property type="entry name" value="PLDc_CLS_1"/>
    <property type="match status" value="1"/>
</dbReference>
<proteinExistence type="predicted"/>
<dbReference type="SUPFAM" id="SSF56024">
    <property type="entry name" value="Phospholipase D/nuclease"/>
    <property type="match status" value="2"/>
</dbReference>
<dbReference type="Pfam" id="PF13091">
    <property type="entry name" value="PLDc_2"/>
    <property type="match status" value="2"/>
</dbReference>
<dbReference type="Proteomes" id="UP000001460">
    <property type="component" value="Unassembled WGS sequence"/>
</dbReference>
<dbReference type="PANTHER" id="PTHR21248:SF22">
    <property type="entry name" value="PHOSPHOLIPASE D"/>
    <property type="match status" value="1"/>
</dbReference>
<dbReference type="OMA" id="WITTPYY"/>
<dbReference type="eggNOG" id="ENOG502S5DZ">
    <property type="taxonomic scope" value="Eukaryota"/>
</dbReference>
<dbReference type="OrthoDB" id="14911at2759"/>
<sequence length="504" mass="58723">MDLEKKILNYGQIKSANLEWLDTEIDKQFNKLDNDKYRDFEIVKQKWKLLLLFFSEYGPVTRGNKVELFDNSRSVLNAMINEIDSAKERVWLETYIFDNCKIAKRFVDSLCNASRRGCDVILLVDWIGSCKIPNEWLKKLRQNGVNIVWFNPLFNKSVGPIVFRDHRKILIADNIAFCGSLNLSATSKLKSYIYEEADLDKYSSVNNRKRYFSYRIAGFLYSKIFSWNLIYKRPWFYDVHAKIKGPATYDLAKVFLDSLKESRSDLKRDIFIRPDEYEDGCVLQVLLSNTRKQNKGIQNVLAIATSNANWNVFLTTSYFMPPGLLRRAIQNSIKNNIEVSLLLSGNSDILGDTMATKYFLKKLFAKKNARFFFTKDAHCHAKYIVIDSIWSSFGSFNWDRFSSRRNLEVSVAAFDPQIAQQLISMQNKFTKSIEKSEELTYDGLYNQHYFSLFISKIMYNVVRLLGRNWLDGLSPSNSKSKRSYIRSSIIDLSSYHILCNGIWN</sequence>
<dbReference type="Gene3D" id="3.30.870.10">
    <property type="entry name" value="Endonuclease Chain A"/>
    <property type="match status" value="2"/>
</dbReference>
<name>B6AG35_CRYMR</name>
<evidence type="ECO:0000313" key="3">
    <source>
        <dbReference type="Proteomes" id="UP000001460"/>
    </source>
</evidence>
<evidence type="ECO:0000313" key="2">
    <source>
        <dbReference type="EMBL" id="EEA07176.1"/>
    </source>
</evidence>
<dbReference type="VEuPathDB" id="CryptoDB:CMU_000460"/>
<accession>B6AG35</accession>
<protein>
    <recommendedName>
        <fullName evidence="1">PLD phosphodiesterase domain-containing protein</fullName>
    </recommendedName>
</protein>
<dbReference type="InterPro" id="IPR001736">
    <property type="entry name" value="PLipase_D/transphosphatidylase"/>
</dbReference>
<organism evidence="2 3">
    <name type="scientific">Cryptosporidium muris (strain RN66)</name>
    <dbReference type="NCBI Taxonomy" id="441375"/>
    <lineage>
        <taxon>Eukaryota</taxon>
        <taxon>Sar</taxon>
        <taxon>Alveolata</taxon>
        <taxon>Apicomplexa</taxon>
        <taxon>Conoidasida</taxon>
        <taxon>Coccidia</taxon>
        <taxon>Eucoccidiorida</taxon>
        <taxon>Eimeriorina</taxon>
        <taxon>Cryptosporidiidae</taxon>
        <taxon>Cryptosporidium</taxon>
    </lineage>
</organism>
<gene>
    <name evidence="2" type="ORF">CMU_000460</name>
</gene>